<evidence type="ECO:0000259" key="11">
    <source>
        <dbReference type="PROSITE" id="PS51918"/>
    </source>
</evidence>
<keyword evidence="4 10" id="KW-0349">Heme</keyword>
<dbReference type="InterPro" id="IPR034505">
    <property type="entry name" value="Coproporphyrinogen-III_oxidase"/>
</dbReference>
<keyword evidence="10" id="KW-0963">Cytoplasm</keyword>
<dbReference type="RefSeq" id="WP_072286609.1">
    <property type="nucleotide sequence ID" value="NZ_CP015518.1"/>
</dbReference>
<dbReference type="GO" id="GO:0051539">
    <property type="term" value="F:4 iron, 4 sulfur cluster binding"/>
    <property type="evidence" value="ECO:0007669"/>
    <property type="project" value="UniProtKB-UniRule"/>
</dbReference>
<dbReference type="InterPro" id="IPR004559">
    <property type="entry name" value="HemW-like"/>
</dbReference>
<keyword evidence="13" id="KW-1185">Reference proteome</keyword>
<dbReference type="GO" id="GO:0046872">
    <property type="term" value="F:metal ion binding"/>
    <property type="evidence" value="ECO:0007669"/>
    <property type="project" value="UniProtKB-UniRule"/>
</dbReference>
<keyword evidence="10" id="KW-0004">4Fe-4S</keyword>
<dbReference type="AlphaFoldDB" id="A0A1L3GFM6"/>
<dbReference type="InterPro" id="IPR006638">
    <property type="entry name" value="Elp3/MiaA/NifB-like_rSAM"/>
</dbReference>
<dbReference type="InterPro" id="IPR058240">
    <property type="entry name" value="rSAM_sf"/>
</dbReference>
<dbReference type="InterPro" id="IPR010723">
    <property type="entry name" value="HemN_C"/>
</dbReference>
<accession>A0A1L3GFM6</accession>
<comment type="similarity">
    <text evidence="2">Belongs to the anaerobic coproporphyrinogen-III oxidase family. HemW subfamily.</text>
</comment>
<dbReference type="SUPFAM" id="SSF102114">
    <property type="entry name" value="Radical SAM enzymes"/>
    <property type="match status" value="1"/>
</dbReference>
<dbReference type="Proteomes" id="UP000182264">
    <property type="component" value="Chromosome"/>
</dbReference>
<evidence type="ECO:0000256" key="4">
    <source>
        <dbReference type="ARBA" id="ARBA00022617"/>
    </source>
</evidence>
<comment type="cofactor">
    <cofactor evidence="1">
        <name>[4Fe-4S] cluster</name>
        <dbReference type="ChEBI" id="CHEBI:49883"/>
    </cofactor>
</comment>
<dbReference type="Pfam" id="PF04055">
    <property type="entry name" value="Radical_SAM"/>
    <property type="match status" value="1"/>
</dbReference>
<dbReference type="GO" id="GO:0006779">
    <property type="term" value="P:porphyrin-containing compound biosynthetic process"/>
    <property type="evidence" value="ECO:0007669"/>
    <property type="project" value="InterPro"/>
</dbReference>
<evidence type="ECO:0000313" key="13">
    <source>
        <dbReference type="Proteomes" id="UP000182264"/>
    </source>
</evidence>
<dbReference type="InterPro" id="IPR007197">
    <property type="entry name" value="rSAM"/>
</dbReference>
<dbReference type="Pfam" id="PF06969">
    <property type="entry name" value="HemN_C"/>
    <property type="match status" value="1"/>
</dbReference>
<dbReference type="GO" id="GO:0005737">
    <property type="term" value="C:cytoplasm"/>
    <property type="evidence" value="ECO:0007669"/>
    <property type="project" value="UniProtKB-SubCell"/>
</dbReference>
<dbReference type="InterPro" id="IPR013785">
    <property type="entry name" value="Aldolase_TIM"/>
</dbReference>
<evidence type="ECO:0000256" key="1">
    <source>
        <dbReference type="ARBA" id="ARBA00001966"/>
    </source>
</evidence>
<keyword evidence="6 10" id="KW-0479">Metal-binding</keyword>
<keyword evidence="8 10" id="KW-0411">Iron-sulfur</keyword>
<dbReference type="GO" id="GO:0004109">
    <property type="term" value="F:coproporphyrinogen oxidase activity"/>
    <property type="evidence" value="ECO:0007669"/>
    <property type="project" value="InterPro"/>
</dbReference>
<dbReference type="SFLD" id="SFLDG01065">
    <property type="entry name" value="anaerobic_coproporphyrinogen-I"/>
    <property type="match status" value="1"/>
</dbReference>
<keyword evidence="7 10" id="KW-0408">Iron</keyword>
<feature type="domain" description="Radical SAM core" evidence="11">
    <location>
        <begin position="1"/>
        <end position="233"/>
    </location>
</feature>
<evidence type="ECO:0000256" key="10">
    <source>
        <dbReference type="RuleBase" id="RU364116"/>
    </source>
</evidence>
<evidence type="ECO:0000256" key="3">
    <source>
        <dbReference type="ARBA" id="ARBA00017228"/>
    </source>
</evidence>
<comment type="function">
    <text evidence="10">Probably acts as a heme chaperone, transferring heme to an unknown acceptor. Binds one molecule of heme per monomer, possibly covalently. Binds 1 [4Fe-4S] cluster. The cluster is coordinated with 3 cysteines and an exchangeable S-adenosyl-L-methionine.</text>
</comment>
<name>A0A1L3GFM6_SYNAC</name>
<protein>
    <recommendedName>
        <fullName evidence="3 10">Heme chaperone HemW</fullName>
    </recommendedName>
</protein>
<organism evidence="12 13">
    <name type="scientific">Syntrophotalea acetylenica</name>
    <name type="common">Pelobacter acetylenicus</name>
    <dbReference type="NCBI Taxonomy" id="29542"/>
    <lineage>
        <taxon>Bacteria</taxon>
        <taxon>Pseudomonadati</taxon>
        <taxon>Thermodesulfobacteriota</taxon>
        <taxon>Desulfuromonadia</taxon>
        <taxon>Desulfuromonadales</taxon>
        <taxon>Syntrophotaleaceae</taxon>
        <taxon>Syntrophotalea</taxon>
    </lineage>
</organism>
<dbReference type="SFLD" id="SFLDF00288">
    <property type="entry name" value="HemN-like__clustered_with_nucl"/>
    <property type="match status" value="1"/>
</dbReference>
<evidence type="ECO:0000256" key="6">
    <source>
        <dbReference type="ARBA" id="ARBA00022723"/>
    </source>
</evidence>
<dbReference type="Gene3D" id="3.20.20.70">
    <property type="entry name" value="Aldolase class I"/>
    <property type="match status" value="1"/>
</dbReference>
<dbReference type="SFLD" id="SFLDF00562">
    <property type="entry name" value="HemN-like__clustered_with_heat"/>
    <property type="match status" value="1"/>
</dbReference>
<reference evidence="12 13" key="1">
    <citation type="journal article" date="2017" name="Genome Announc.">
        <title>Complete Genome Sequences of Two Acetylene-Fermenting Pelobacter acetylenicus Strains.</title>
        <authorList>
            <person name="Sutton J.M."/>
            <person name="Baesman S.M."/>
            <person name="Fierst J.L."/>
            <person name="Poret-Peterson A.T."/>
            <person name="Oremland R.S."/>
            <person name="Dunlap D.S."/>
            <person name="Akob D.M."/>
        </authorList>
    </citation>
    <scope>NUCLEOTIDE SEQUENCE [LARGE SCALE GENOMIC DNA]</scope>
    <source>
        <strain evidence="12 13">DSM 3247</strain>
    </source>
</reference>
<keyword evidence="9 10" id="KW-0143">Chaperone</keyword>
<evidence type="ECO:0000256" key="7">
    <source>
        <dbReference type="ARBA" id="ARBA00023004"/>
    </source>
</evidence>
<proteinExistence type="inferred from homology"/>
<dbReference type="PROSITE" id="PS51918">
    <property type="entry name" value="RADICAL_SAM"/>
    <property type="match status" value="1"/>
</dbReference>
<evidence type="ECO:0000256" key="2">
    <source>
        <dbReference type="ARBA" id="ARBA00006100"/>
    </source>
</evidence>
<dbReference type="SFLD" id="SFLDS00029">
    <property type="entry name" value="Radical_SAM"/>
    <property type="match status" value="1"/>
</dbReference>
<comment type="subcellular location">
    <subcellularLocation>
        <location evidence="10">Cytoplasm</location>
    </subcellularLocation>
</comment>
<evidence type="ECO:0000256" key="5">
    <source>
        <dbReference type="ARBA" id="ARBA00022691"/>
    </source>
</evidence>
<dbReference type="EMBL" id="CP015518">
    <property type="protein sequence ID" value="APG24764.1"/>
    <property type="molecule type" value="Genomic_DNA"/>
</dbReference>
<dbReference type="PANTHER" id="PTHR13932:SF5">
    <property type="entry name" value="RADICAL S-ADENOSYL METHIONINE DOMAIN-CONTAINING PROTEIN 1, MITOCHONDRIAL"/>
    <property type="match status" value="1"/>
</dbReference>
<evidence type="ECO:0000313" key="12">
    <source>
        <dbReference type="EMBL" id="APG24764.1"/>
    </source>
</evidence>
<dbReference type="NCBIfam" id="TIGR00539">
    <property type="entry name" value="hemN_rel"/>
    <property type="match status" value="1"/>
</dbReference>
<dbReference type="STRING" id="29542.A6070_00710"/>
<gene>
    <name evidence="12" type="ORF">A7E75_06770</name>
</gene>
<keyword evidence="5 10" id="KW-0949">S-adenosyl-L-methionine</keyword>
<sequence>MTSLYIHVPFCLRKCPYCDFFSLPLNASQLEGFPQLVIAHLEQERHRDRWQGPFSTVFFGGGTPSLLPPRAVGLILQHADRLFGLSRDAEISLEANPGTVTAGKLLGYHGAGINRLSFGVQSLNDRSLARLGRIHSAAEARLAFRWARQAGFDNVGCDLIFALPDQPPQGALADLESILQLGPEHLSCYGLGIEPETPFACQVEAGHMQPATEEVYAESFMLLHERLIAAGFAHYEISNYGRTGRQCLHNLLTWKRQAYLGVGPGAHSFCDRQWGWRGMVPADLTSYRDALAAHRDPVVELETFDRRGAMAETAYLALRCAEGIDEAAFLRRFGIGFAEAFPVAVKRCGPHLICRQGRWRLDLQGWLLFDHLINPFL</sequence>
<dbReference type="CDD" id="cd01335">
    <property type="entry name" value="Radical_SAM"/>
    <property type="match status" value="1"/>
</dbReference>
<evidence type="ECO:0000256" key="9">
    <source>
        <dbReference type="ARBA" id="ARBA00023186"/>
    </source>
</evidence>
<dbReference type="SMART" id="SM00729">
    <property type="entry name" value="Elp3"/>
    <property type="match status" value="1"/>
</dbReference>
<dbReference type="PANTHER" id="PTHR13932">
    <property type="entry name" value="COPROPORPHYRINIGEN III OXIDASE"/>
    <property type="match status" value="1"/>
</dbReference>
<evidence type="ECO:0000256" key="8">
    <source>
        <dbReference type="ARBA" id="ARBA00023014"/>
    </source>
</evidence>